<dbReference type="Proteomes" id="UP001138997">
    <property type="component" value="Unassembled WGS sequence"/>
</dbReference>
<protein>
    <submittedName>
        <fullName evidence="2">Uncharacterized protein</fullName>
    </submittedName>
</protein>
<sequence>MTGPALFCRPEAAVVNPLYGTPEEAAKSPGGEGIQDRPAGEHQAPGWGTPGEAKAKNSPQLRRRKVPWGRRNGAPEWAQMVVMSVGTVVIGLVGWGAFSVFDRPGNDSLECYMLPLADVNQILGGEADYERSEHDGWCTWSLDDSVLGEDATMTMTSRPSTLDRIDTELRERDIAASEQEVAEGQLELIPGLGDFAVWNPRSRSLDWYAQQRTYYLDLSATGSLSEAETLDKARQLAAKATANTEPALDRAGSLDD</sequence>
<name>A0A9X1NE78_9ACTN</name>
<dbReference type="AlphaFoldDB" id="A0A9X1NE78"/>
<dbReference type="RefSeq" id="WP_231441108.1">
    <property type="nucleotide sequence ID" value="NZ_JAJOMB010000005.1"/>
</dbReference>
<organism evidence="2 3">
    <name type="scientific">Kineosporia babensis</name>
    <dbReference type="NCBI Taxonomy" id="499548"/>
    <lineage>
        <taxon>Bacteria</taxon>
        <taxon>Bacillati</taxon>
        <taxon>Actinomycetota</taxon>
        <taxon>Actinomycetes</taxon>
        <taxon>Kineosporiales</taxon>
        <taxon>Kineosporiaceae</taxon>
        <taxon>Kineosporia</taxon>
    </lineage>
</organism>
<feature type="region of interest" description="Disordered" evidence="1">
    <location>
        <begin position="18"/>
        <end position="68"/>
    </location>
</feature>
<keyword evidence="3" id="KW-1185">Reference proteome</keyword>
<reference evidence="2" key="1">
    <citation type="submission" date="2021-11" db="EMBL/GenBank/DDBJ databases">
        <title>Streptomyces corallinus and Kineosporia corallina sp. nov., two new coral-derived marine actinobacteria.</title>
        <authorList>
            <person name="Buangrab K."/>
            <person name="Sutthacheep M."/>
            <person name="Yeemin T."/>
            <person name="Harunari E."/>
            <person name="Igarashi Y."/>
            <person name="Sripreechasak P."/>
            <person name="Kanchanasin P."/>
            <person name="Tanasupawat S."/>
            <person name="Phongsopitanun W."/>
        </authorList>
    </citation>
    <scope>NUCLEOTIDE SEQUENCE</scope>
    <source>
        <strain evidence="2">JCM 31032</strain>
    </source>
</reference>
<gene>
    <name evidence="2" type="ORF">LR394_12255</name>
</gene>
<comment type="caution">
    <text evidence="2">The sequence shown here is derived from an EMBL/GenBank/DDBJ whole genome shotgun (WGS) entry which is preliminary data.</text>
</comment>
<evidence type="ECO:0000313" key="3">
    <source>
        <dbReference type="Proteomes" id="UP001138997"/>
    </source>
</evidence>
<proteinExistence type="predicted"/>
<evidence type="ECO:0000313" key="2">
    <source>
        <dbReference type="EMBL" id="MCD5311676.1"/>
    </source>
</evidence>
<evidence type="ECO:0000256" key="1">
    <source>
        <dbReference type="SAM" id="MobiDB-lite"/>
    </source>
</evidence>
<dbReference type="EMBL" id="JAJOMB010000005">
    <property type="protein sequence ID" value="MCD5311676.1"/>
    <property type="molecule type" value="Genomic_DNA"/>
</dbReference>
<accession>A0A9X1NE78</accession>